<comment type="similarity">
    <text evidence="7">Belongs to the major facilitator superfamily. DHA1 family. Polyamines/proton antiporter (TC 2.A.1.2.16) subfamily.</text>
</comment>
<evidence type="ECO:0000256" key="2">
    <source>
        <dbReference type="ARBA" id="ARBA00022448"/>
    </source>
</evidence>
<evidence type="ECO:0000313" key="11">
    <source>
        <dbReference type="EMBL" id="KAF1984814.1"/>
    </source>
</evidence>
<gene>
    <name evidence="11" type="ORF">K402DRAFT_395505</name>
</gene>
<reference evidence="11" key="1">
    <citation type="journal article" date="2020" name="Stud. Mycol.">
        <title>101 Dothideomycetes genomes: a test case for predicting lifestyles and emergence of pathogens.</title>
        <authorList>
            <person name="Haridas S."/>
            <person name="Albert R."/>
            <person name="Binder M."/>
            <person name="Bloem J."/>
            <person name="Labutti K."/>
            <person name="Salamov A."/>
            <person name="Andreopoulos B."/>
            <person name="Baker S."/>
            <person name="Barry K."/>
            <person name="Bills G."/>
            <person name="Bluhm B."/>
            <person name="Cannon C."/>
            <person name="Castanera R."/>
            <person name="Culley D."/>
            <person name="Daum C."/>
            <person name="Ezra D."/>
            <person name="Gonzalez J."/>
            <person name="Henrissat B."/>
            <person name="Kuo A."/>
            <person name="Liang C."/>
            <person name="Lipzen A."/>
            <person name="Lutzoni F."/>
            <person name="Magnuson J."/>
            <person name="Mondo S."/>
            <person name="Nolan M."/>
            <person name="Ohm R."/>
            <person name="Pangilinan J."/>
            <person name="Park H.-J."/>
            <person name="Ramirez L."/>
            <person name="Alfaro M."/>
            <person name="Sun H."/>
            <person name="Tritt A."/>
            <person name="Yoshinaga Y."/>
            <person name="Zwiers L.-H."/>
            <person name="Turgeon B."/>
            <person name="Goodwin S."/>
            <person name="Spatafora J."/>
            <person name="Crous P."/>
            <person name="Grigoriev I."/>
        </authorList>
    </citation>
    <scope>NUCLEOTIDE SEQUENCE</scope>
    <source>
        <strain evidence="11">CBS 113979</strain>
    </source>
</reference>
<keyword evidence="5 9" id="KW-1133">Transmembrane helix</keyword>
<dbReference type="GO" id="GO:0005886">
    <property type="term" value="C:plasma membrane"/>
    <property type="evidence" value="ECO:0007669"/>
    <property type="project" value="UniProtKB-SubCell"/>
</dbReference>
<dbReference type="PANTHER" id="PTHR23502:SF186">
    <property type="entry name" value="MAJOR FACILITATOR SUPERFAMILY (MFS) PROFILE DOMAIN-CONTAINING PROTEIN"/>
    <property type="match status" value="1"/>
</dbReference>
<dbReference type="InterPro" id="IPR011701">
    <property type="entry name" value="MFS"/>
</dbReference>
<comment type="subcellular location">
    <subcellularLocation>
        <location evidence="1">Cell membrane</location>
        <topology evidence="1">Multi-pass membrane protein</topology>
    </subcellularLocation>
</comment>
<feature type="transmembrane region" description="Helical" evidence="9">
    <location>
        <begin position="6"/>
        <end position="26"/>
    </location>
</feature>
<keyword evidence="3" id="KW-1003">Cell membrane</keyword>
<feature type="compositionally biased region" description="Basic and acidic residues" evidence="8">
    <location>
        <begin position="412"/>
        <end position="425"/>
    </location>
</feature>
<dbReference type="OrthoDB" id="6770063at2759"/>
<accession>A0A6G1GVI8</accession>
<evidence type="ECO:0000313" key="12">
    <source>
        <dbReference type="Proteomes" id="UP000800041"/>
    </source>
</evidence>
<dbReference type="InterPro" id="IPR036259">
    <property type="entry name" value="MFS_trans_sf"/>
</dbReference>
<evidence type="ECO:0000256" key="9">
    <source>
        <dbReference type="SAM" id="Phobius"/>
    </source>
</evidence>
<name>A0A6G1GVI8_9PEZI</name>
<feature type="transmembrane region" description="Helical" evidence="9">
    <location>
        <begin position="130"/>
        <end position="154"/>
    </location>
</feature>
<feature type="transmembrane region" description="Helical" evidence="9">
    <location>
        <begin position="201"/>
        <end position="220"/>
    </location>
</feature>
<evidence type="ECO:0000259" key="10">
    <source>
        <dbReference type="PROSITE" id="PS50850"/>
    </source>
</evidence>
<feature type="transmembrane region" description="Helical" evidence="9">
    <location>
        <begin position="240"/>
        <end position="259"/>
    </location>
</feature>
<evidence type="ECO:0000256" key="7">
    <source>
        <dbReference type="ARBA" id="ARBA00038459"/>
    </source>
</evidence>
<feature type="transmembrane region" description="Helical" evidence="9">
    <location>
        <begin position="304"/>
        <end position="333"/>
    </location>
</feature>
<feature type="transmembrane region" description="Helical" evidence="9">
    <location>
        <begin position="279"/>
        <end position="298"/>
    </location>
</feature>
<evidence type="ECO:0000256" key="8">
    <source>
        <dbReference type="SAM" id="MobiDB-lite"/>
    </source>
</evidence>
<feature type="transmembrane region" description="Helical" evidence="9">
    <location>
        <begin position="97"/>
        <end position="118"/>
    </location>
</feature>
<organism evidence="11 12">
    <name type="scientific">Aulographum hederae CBS 113979</name>
    <dbReference type="NCBI Taxonomy" id="1176131"/>
    <lineage>
        <taxon>Eukaryota</taxon>
        <taxon>Fungi</taxon>
        <taxon>Dikarya</taxon>
        <taxon>Ascomycota</taxon>
        <taxon>Pezizomycotina</taxon>
        <taxon>Dothideomycetes</taxon>
        <taxon>Pleosporomycetidae</taxon>
        <taxon>Aulographales</taxon>
        <taxon>Aulographaceae</taxon>
    </lineage>
</organism>
<dbReference type="Pfam" id="PF07690">
    <property type="entry name" value="MFS_1"/>
    <property type="match status" value="1"/>
</dbReference>
<dbReference type="Gene3D" id="1.20.1250.20">
    <property type="entry name" value="MFS general substrate transporter like domains"/>
    <property type="match status" value="1"/>
</dbReference>
<proteinExistence type="inferred from homology"/>
<sequence length="425" mass="46922">MHVSNEVAGLVTTLFLLGYCMGPLVWAPLSEYYGRRWVFYITFSLYLSFNFLCAFTPNFAGLLTGRFLTGMFAASALSNAPGLVADMWSPVERGNAMILFIVATFAGPALGPVVAGFLELKKTWRWTFYVLLWLAGATEVLLLTIPETLPAAVLRKKARQTRRLNSEYSQLLASTEMDRRGLASLFNTAWTRPWGILVDPISFLVAIFYSVVYTLLYMLFDIYPIVFQQQRRWNVGIGELPLIGVVIGACIGGLILYLLSIKLRNKIESGHHVTPEDRLPAAMVGGVLFPITMFWFAWTAEFNSIHWIVPTIAGTFLATSILLIFVGFINYLVDVYTAYAASAMAANTILRSACAAAAPLFTQYMFDAVGVGGGGSLIGGVAVLLAPIPFIFSRYGEEMRRRSNFATTTTRTDGRVAPRDEKSHG</sequence>
<feature type="transmembrane region" description="Helical" evidence="9">
    <location>
        <begin position="372"/>
        <end position="392"/>
    </location>
</feature>
<keyword evidence="4 9" id="KW-0812">Transmembrane</keyword>
<dbReference type="SUPFAM" id="SSF103473">
    <property type="entry name" value="MFS general substrate transporter"/>
    <property type="match status" value="1"/>
</dbReference>
<evidence type="ECO:0000256" key="5">
    <source>
        <dbReference type="ARBA" id="ARBA00022989"/>
    </source>
</evidence>
<feature type="domain" description="Major facilitator superfamily (MFS) profile" evidence="10">
    <location>
        <begin position="1"/>
        <end position="397"/>
    </location>
</feature>
<dbReference type="InterPro" id="IPR020846">
    <property type="entry name" value="MFS_dom"/>
</dbReference>
<dbReference type="PANTHER" id="PTHR23502">
    <property type="entry name" value="MAJOR FACILITATOR SUPERFAMILY"/>
    <property type="match status" value="1"/>
</dbReference>
<feature type="region of interest" description="Disordered" evidence="8">
    <location>
        <begin position="403"/>
        <end position="425"/>
    </location>
</feature>
<evidence type="ECO:0000256" key="4">
    <source>
        <dbReference type="ARBA" id="ARBA00022692"/>
    </source>
</evidence>
<keyword evidence="6 9" id="KW-0472">Membrane</keyword>
<dbReference type="EMBL" id="ML977166">
    <property type="protein sequence ID" value="KAF1984814.1"/>
    <property type="molecule type" value="Genomic_DNA"/>
</dbReference>
<dbReference type="FunFam" id="1.20.1250.20:FF:000011">
    <property type="entry name" value="MFS multidrug transporter, putative"/>
    <property type="match status" value="1"/>
</dbReference>
<dbReference type="AlphaFoldDB" id="A0A6G1GVI8"/>
<keyword evidence="2" id="KW-0813">Transport</keyword>
<evidence type="ECO:0000256" key="3">
    <source>
        <dbReference type="ARBA" id="ARBA00022475"/>
    </source>
</evidence>
<feature type="transmembrane region" description="Helical" evidence="9">
    <location>
        <begin position="345"/>
        <end position="366"/>
    </location>
</feature>
<evidence type="ECO:0000256" key="6">
    <source>
        <dbReference type="ARBA" id="ARBA00023136"/>
    </source>
</evidence>
<feature type="transmembrane region" description="Helical" evidence="9">
    <location>
        <begin position="38"/>
        <end position="60"/>
    </location>
</feature>
<dbReference type="PROSITE" id="PS50850">
    <property type="entry name" value="MFS"/>
    <property type="match status" value="1"/>
</dbReference>
<evidence type="ECO:0000256" key="1">
    <source>
        <dbReference type="ARBA" id="ARBA00004651"/>
    </source>
</evidence>
<dbReference type="Proteomes" id="UP000800041">
    <property type="component" value="Unassembled WGS sequence"/>
</dbReference>
<dbReference type="GO" id="GO:0022857">
    <property type="term" value="F:transmembrane transporter activity"/>
    <property type="evidence" value="ECO:0007669"/>
    <property type="project" value="InterPro"/>
</dbReference>
<protein>
    <submittedName>
        <fullName evidence="11">MFS general substrate transporter</fullName>
    </submittedName>
</protein>
<keyword evidence="12" id="KW-1185">Reference proteome</keyword>